<dbReference type="SUPFAM" id="SSF53474">
    <property type="entry name" value="alpha/beta-Hydrolases"/>
    <property type="match status" value="1"/>
</dbReference>
<dbReference type="AlphaFoldDB" id="A0A521E137"/>
<feature type="chain" id="PRO_5021817615" evidence="1">
    <location>
        <begin position="23"/>
        <end position="476"/>
    </location>
</feature>
<name>A0A521E137_9BACT</name>
<evidence type="ECO:0000313" key="2">
    <source>
        <dbReference type="EMBL" id="SMO77674.1"/>
    </source>
</evidence>
<dbReference type="Gene3D" id="3.40.50.1820">
    <property type="entry name" value="alpha/beta hydrolase"/>
    <property type="match status" value="2"/>
</dbReference>
<gene>
    <name evidence="2" type="ORF">SAMN06265219_11046</name>
</gene>
<dbReference type="InterPro" id="IPR029058">
    <property type="entry name" value="AB_hydrolase_fold"/>
</dbReference>
<dbReference type="OrthoDB" id="9784036at2"/>
<evidence type="ECO:0000313" key="3">
    <source>
        <dbReference type="Proteomes" id="UP000317557"/>
    </source>
</evidence>
<dbReference type="PANTHER" id="PTHR48098:SF6">
    <property type="entry name" value="FERRI-BACILLIBACTIN ESTERASE BESA"/>
    <property type="match status" value="1"/>
</dbReference>
<organism evidence="2 3">
    <name type="scientific">Gracilimonas mengyeensis</name>
    <dbReference type="NCBI Taxonomy" id="1302730"/>
    <lineage>
        <taxon>Bacteria</taxon>
        <taxon>Pseudomonadati</taxon>
        <taxon>Balneolota</taxon>
        <taxon>Balneolia</taxon>
        <taxon>Balneolales</taxon>
        <taxon>Balneolaceae</taxon>
        <taxon>Gracilimonas</taxon>
    </lineage>
</organism>
<dbReference type="InterPro" id="IPR050583">
    <property type="entry name" value="Mycobacterial_A85_antigen"/>
</dbReference>
<dbReference type="Pfam" id="PF00756">
    <property type="entry name" value="Esterase"/>
    <property type="match status" value="2"/>
</dbReference>
<sequence>MNKLISSLVLCFCTMAPGISFSQTADTLYAELDLRRPVEAGWLDTGSELVGLRGDQPPLSWGTTFEASDMDGDGIYTVQVPFSFQTDSLLVALKIKVDGTNNPEDGWQNGRNHTVVLYKNKPNELSLSWQDQAPEPVSTLTGQVEIFRDFPSKHLKNRDLYIYLPPGYQDSNRRYPVLYMHDGQNAFDASAAGQEWQVDEAAETLINNGQIEPVIIVGIANTTDRFDEYTPTRQHWKHELSRISAPVEAGKLSGYTGTFLTGSGDTLRFSSRNDTLMTWIPGGTEWQHLIHESDSVYYQPQAGITFRFSGTPDSPVQTIVAKKPSMGVKGNVYGDFILQEVKPFVDQNLRTKPEKEFTALGGSSLGGLITLHLGLQHPDVFGQLLVVSPSVWWDNLWILRQVEQLDQPTGQKIWLDIGTAEGWQMTEHTRALRDALRDTGWDDQNLNYMEAENAAHNERAWAERFPNMLRFLYGKK</sequence>
<dbReference type="RefSeq" id="WP_142454866.1">
    <property type="nucleotide sequence ID" value="NZ_FXTP01000010.1"/>
</dbReference>
<reference evidence="2 3" key="1">
    <citation type="submission" date="2017-05" db="EMBL/GenBank/DDBJ databases">
        <authorList>
            <person name="Varghese N."/>
            <person name="Submissions S."/>
        </authorList>
    </citation>
    <scope>NUCLEOTIDE SEQUENCE [LARGE SCALE GENOMIC DNA]</scope>
    <source>
        <strain evidence="2 3">DSM 21985</strain>
    </source>
</reference>
<dbReference type="PANTHER" id="PTHR48098">
    <property type="entry name" value="ENTEROCHELIN ESTERASE-RELATED"/>
    <property type="match status" value="1"/>
</dbReference>
<feature type="signal peptide" evidence="1">
    <location>
        <begin position="1"/>
        <end position="22"/>
    </location>
</feature>
<dbReference type="Proteomes" id="UP000317557">
    <property type="component" value="Unassembled WGS sequence"/>
</dbReference>
<accession>A0A521E137</accession>
<protein>
    <submittedName>
        <fullName evidence="2">Esterase</fullName>
    </submittedName>
</protein>
<keyword evidence="3" id="KW-1185">Reference proteome</keyword>
<dbReference type="EMBL" id="FXTP01000010">
    <property type="protein sequence ID" value="SMO77674.1"/>
    <property type="molecule type" value="Genomic_DNA"/>
</dbReference>
<dbReference type="InterPro" id="IPR000801">
    <property type="entry name" value="Esterase-like"/>
</dbReference>
<evidence type="ECO:0000256" key="1">
    <source>
        <dbReference type="SAM" id="SignalP"/>
    </source>
</evidence>
<proteinExistence type="predicted"/>
<keyword evidence="1" id="KW-0732">Signal</keyword>